<proteinExistence type="predicted"/>
<dbReference type="AlphaFoldDB" id="A0A0F3KZY8"/>
<keyword evidence="2" id="KW-1185">Reference proteome</keyword>
<comment type="caution">
    <text evidence="1">The sequence shown here is derived from an EMBL/GenBank/DDBJ whole genome shotgun (WGS) entry which is preliminary data.</text>
</comment>
<dbReference type="OrthoDB" id="5952749at2"/>
<dbReference type="RefSeq" id="WP_045828016.1">
    <property type="nucleotide sequence ID" value="NZ_JZRB01000004.1"/>
</dbReference>
<name>A0A0F3KZY8_9GAMM</name>
<evidence type="ECO:0000313" key="2">
    <source>
        <dbReference type="Proteomes" id="UP000033651"/>
    </source>
</evidence>
<accession>A0A0F3KZY8</accession>
<reference evidence="1 2" key="1">
    <citation type="submission" date="2015-03" db="EMBL/GenBank/DDBJ databases">
        <title>Draft genome sequence of Luteibacter yeojuensis strain SU11.</title>
        <authorList>
            <person name="Sulaiman J."/>
            <person name="Priya K."/>
            <person name="Chan K.-G."/>
        </authorList>
    </citation>
    <scope>NUCLEOTIDE SEQUENCE [LARGE SCALE GENOMIC DNA]</scope>
    <source>
        <strain evidence="1 2">SU11</strain>
    </source>
</reference>
<dbReference type="Proteomes" id="UP000033651">
    <property type="component" value="Unassembled WGS sequence"/>
</dbReference>
<dbReference type="PATRIC" id="fig|345309.4.peg.2891"/>
<dbReference type="EMBL" id="JZRB01000004">
    <property type="protein sequence ID" value="KJV36711.1"/>
    <property type="molecule type" value="Genomic_DNA"/>
</dbReference>
<gene>
    <name evidence="1" type="ORF">VI08_02760</name>
</gene>
<evidence type="ECO:0000313" key="1">
    <source>
        <dbReference type="EMBL" id="KJV36711.1"/>
    </source>
</evidence>
<sequence length="151" mass="16737">MSTRVADAARSIYVAFAYPFKPMSLLLGIEIESHADIVRLVQRGMPAPMYRRVAERLCIPANLIAPSRTLTRRLAKGHLSDLETERVLRIVRVFVQAMRVHGRETKTLQWFTTPAALLSGEPAIAPIILAASDSGAQFLLAKLMGIVDPMR</sequence>
<organism evidence="1 2">
    <name type="scientific">Luteibacter yeojuensis</name>
    <dbReference type="NCBI Taxonomy" id="345309"/>
    <lineage>
        <taxon>Bacteria</taxon>
        <taxon>Pseudomonadati</taxon>
        <taxon>Pseudomonadota</taxon>
        <taxon>Gammaproteobacteria</taxon>
        <taxon>Lysobacterales</taxon>
        <taxon>Rhodanobacteraceae</taxon>
        <taxon>Luteibacter</taxon>
    </lineage>
</organism>
<protein>
    <submittedName>
        <fullName evidence="1">Uncharacterized protein</fullName>
    </submittedName>
</protein>